<organism evidence="3 4">
    <name type="scientific">Marilutibacter maris</name>
    <dbReference type="NCBI Taxonomy" id="1605891"/>
    <lineage>
        <taxon>Bacteria</taxon>
        <taxon>Pseudomonadati</taxon>
        <taxon>Pseudomonadota</taxon>
        <taxon>Gammaproteobacteria</taxon>
        <taxon>Lysobacterales</taxon>
        <taxon>Lysobacteraceae</taxon>
        <taxon>Marilutibacter</taxon>
    </lineage>
</organism>
<dbReference type="SUPFAM" id="SSF53474">
    <property type="entry name" value="alpha/beta-Hydrolases"/>
    <property type="match status" value="1"/>
</dbReference>
<sequence length="780" mass="85064">MVTARRRGYQETRRTSGTLPPIRSSPYCGRRRSTPASSASFRPTRHDTSSCRVERFRTRAVRALVVARNPGPIAGFPAGRWLDRRRIQEERSVKSLSPVVLALFSGASLLLSGCGGADRQDTSGAGPETVAGTAELIDRAALFGNPVRTQGRISPDGRWVSWIAPDEGALNVWVAPADDPGNGKAITRDRHRGITNHRWSTDSRHVLFVKDNDGDENYHVYAADPQTGETRDLTPLKDGARAFISDVSRDRPGVILVGTNERNPQFADLYEVDIATGEKVLVAENPGYASWITDNVYAPRMATVTLPDGGSQVHWLNDDLSLGDVFMEIPSEDLLNTGVGGFSRDNTRVLVSDSRDRNTSALIEVDLGSGERRVVAESEIADVDGFYSDLETYEPVAYSVNYLKNEWVALTDDMRKEFEFLEGKLKGEFNISSRTDDDRKWVVYEGAAERPGQYYVYDRDAGTLTPWFDTRPELAGVALQPMQALELKAGDGRTLVSYLTLPPGSDADGDGRPEAPVPMLLWVHGGPWARDSYGYNAVHQWMANRGYAVLSVNYRGSTGFGKDFTNAAVGEFAGKMHSDLIDAVDWAIDQGVARRDKVAIGGGSYGGYATLIGMSFTPDRFACGVDIVGPSSLATLIESFPEYWKPILAGTWFRYVGDPSDPAQRAAMIERSAISRIDDIRAPLLVGQGGNDPRVTKPEADTLVAAMQAKELPVTYINYPDEGHGFQKPENRLSFFAVMEGFLGTCLGGRAQPIGDAFEGSSAEVLAGAEHVEGLGEVGQ</sequence>
<dbReference type="AlphaFoldDB" id="A0A508B4D4"/>
<gene>
    <name evidence="3" type="ORF">FKV24_000065</name>
</gene>
<dbReference type="SUPFAM" id="SSF82171">
    <property type="entry name" value="DPP6 N-terminal domain-like"/>
    <property type="match status" value="1"/>
</dbReference>
<dbReference type="EMBL" id="VICD02000002">
    <property type="protein sequence ID" value="KAB8198817.1"/>
    <property type="molecule type" value="Genomic_DNA"/>
</dbReference>
<proteinExistence type="predicted"/>
<feature type="region of interest" description="Disordered" evidence="1">
    <location>
        <begin position="1"/>
        <end position="47"/>
    </location>
</feature>
<dbReference type="InterPro" id="IPR029058">
    <property type="entry name" value="AB_hydrolase_fold"/>
</dbReference>
<dbReference type="Gene3D" id="2.120.10.30">
    <property type="entry name" value="TolB, C-terminal domain"/>
    <property type="match status" value="1"/>
</dbReference>
<feature type="domain" description="Peptidase S9 prolyl oligopeptidase catalytic" evidence="2">
    <location>
        <begin position="537"/>
        <end position="749"/>
    </location>
</feature>
<dbReference type="PANTHER" id="PTHR42776">
    <property type="entry name" value="SERINE PEPTIDASE S9 FAMILY MEMBER"/>
    <property type="match status" value="1"/>
</dbReference>
<dbReference type="InterPro" id="IPR011042">
    <property type="entry name" value="6-blade_b-propeller_TolB-like"/>
</dbReference>
<dbReference type="GO" id="GO:0004252">
    <property type="term" value="F:serine-type endopeptidase activity"/>
    <property type="evidence" value="ECO:0007669"/>
    <property type="project" value="TreeGrafter"/>
</dbReference>
<dbReference type="InterPro" id="IPR001375">
    <property type="entry name" value="Peptidase_S9_cat"/>
</dbReference>
<dbReference type="GO" id="GO:0006508">
    <property type="term" value="P:proteolysis"/>
    <property type="evidence" value="ECO:0007669"/>
    <property type="project" value="InterPro"/>
</dbReference>
<evidence type="ECO:0000313" key="3">
    <source>
        <dbReference type="EMBL" id="KAB8198817.1"/>
    </source>
</evidence>
<comment type="caution">
    <text evidence="3">The sequence shown here is derived from an EMBL/GenBank/DDBJ whole genome shotgun (WGS) entry which is preliminary data.</text>
</comment>
<accession>A0A508B4D4</accession>
<dbReference type="Gene3D" id="3.40.50.1820">
    <property type="entry name" value="alpha/beta hydrolase"/>
    <property type="match status" value="1"/>
</dbReference>
<dbReference type="Pfam" id="PF00326">
    <property type="entry name" value="Peptidase_S9"/>
    <property type="match status" value="1"/>
</dbReference>
<evidence type="ECO:0000313" key="4">
    <source>
        <dbReference type="Proteomes" id="UP000320431"/>
    </source>
</evidence>
<evidence type="ECO:0000259" key="2">
    <source>
        <dbReference type="Pfam" id="PF00326"/>
    </source>
</evidence>
<reference evidence="3 4" key="1">
    <citation type="submission" date="2019-10" db="EMBL/GenBank/DDBJ databases">
        <title>Lysobacter alkalisoli sp. nov., isolated from saline-alkaline soil.</title>
        <authorList>
            <person name="Sun J.-Q."/>
        </authorList>
    </citation>
    <scope>NUCLEOTIDE SEQUENCE [LARGE SCALE GENOMIC DNA]</scope>
    <source>
        <strain evidence="3 4">KCTC 42381</strain>
    </source>
</reference>
<evidence type="ECO:0000256" key="1">
    <source>
        <dbReference type="SAM" id="MobiDB-lite"/>
    </source>
</evidence>
<dbReference type="PANTHER" id="PTHR42776:SF27">
    <property type="entry name" value="DIPEPTIDYL PEPTIDASE FAMILY MEMBER 6"/>
    <property type="match status" value="1"/>
</dbReference>
<dbReference type="Proteomes" id="UP000320431">
    <property type="component" value="Unassembled WGS sequence"/>
</dbReference>
<name>A0A508B4D4_9GAMM</name>
<protein>
    <submittedName>
        <fullName evidence="3">Prolyl oligopeptidase family serine peptidase</fullName>
    </submittedName>
</protein>